<proteinExistence type="predicted"/>
<dbReference type="Pfam" id="PF11009">
    <property type="entry name" value="BrxC"/>
    <property type="match status" value="1"/>
</dbReference>
<comment type="caution">
    <text evidence="1">The sequence shown here is derived from an EMBL/GenBank/DDBJ whole genome shotgun (WGS) entry which is preliminary data.</text>
</comment>
<name>A0A7V2F5E0_RHOMR</name>
<evidence type="ECO:0000313" key="1">
    <source>
        <dbReference type="EMBL" id="HER94972.1"/>
    </source>
</evidence>
<dbReference type="Gene3D" id="3.40.30.10">
    <property type="entry name" value="Glutaredoxin"/>
    <property type="match status" value="1"/>
</dbReference>
<gene>
    <name evidence="1" type="ORF">ENO59_00405</name>
</gene>
<dbReference type="AlphaFoldDB" id="A0A7V2F5E0"/>
<protein>
    <submittedName>
        <fullName evidence="1">DUF2847 family protein</fullName>
    </submittedName>
</protein>
<dbReference type="EMBL" id="DSGB01000001">
    <property type="protein sequence ID" value="HER94972.1"/>
    <property type="molecule type" value="Genomic_DNA"/>
</dbReference>
<dbReference type="InterPro" id="IPR022551">
    <property type="entry name" value="BrxC"/>
</dbReference>
<organism evidence="1">
    <name type="scientific">Rhodothermus marinus</name>
    <name type="common">Rhodothermus obamensis</name>
    <dbReference type="NCBI Taxonomy" id="29549"/>
    <lineage>
        <taxon>Bacteria</taxon>
        <taxon>Pseudomonadati</taxon>
        <taxon>Rhodothermota</taxon>
        <taxon>Rhodothermia</taxon>
        <taxon>Rhodothermales</taxon>
        <taxon>Rhodothermaceae</taxon>
        <taxon>Rhodothermus</taxon>
    </lineage>
</organism>
<accession>A0A7V2F5E0</accession>
<sequence length="152" mass="17179">MLPYLLQFWPITFLPITCKVFTQGLQQNRSFRLHHRKSLTTSEAVLVQQPVVVFKPSCLCSINHYARREVEQFAAAGSFPIYNVQIARPLSDAIGQRLGTAHALPQGYCKYIYAFHDAITYATLSEAAQCWHSILALHKLYRLSKATGPTNP</sequence>
<reference evidence="1" key="1">
    <citation type="journal article" date="2020" name="mSystems">
        <title>Genome- and Community-Level Interaction Insights into Carbon Utilization and Element Cycling Functions of Hydrothermarchaeota in Hydrothermal Sediment.</title>
        <authorList>
            <person name="Zhou Z."/>
            <person name="Liu Y."/>
            <person name="Xu W."/>
            <person name="Pan J."/>
            <person name="Luo Z.H."/>
            <person name="Li M."/>
        </authorList>
    </citation>
    <scope>NUCLEOTIDE SEQUENCE [LARGE SCALE GENOMIC DNA]</scope>
    <source>
        <strain evidence="1">SpSt-143</strain>
    </source>
</reference>